<dbReference type="RefSeq" id="WP_380656330.1">
    <property type="nucleotide sequence ID" value="NZ_JBHRVQ010000001.1"/>
</dbReference>
<dbReference type="PANTHER" id="PTHR37813:SF1">
    <property type="entry name" value="FELS-2 PROPHAGE PROTEIN"/>
    <property type="match status" value="1"/>
</dbReference>
<evidence type="ECO:0000259" key="9">
    <source>
        <dbReference type="Pfam" id="PF10145"/>
    </source>
</evidence>
<feature type="transmembrane region" description="Helical" evidence="7">
    <location>
        <begin position="388"/>
        <end position="406"/>
    </location>
</feature>
<evidence type="ECO:0000256" key="6">
    <source>
        <dbReference type="ARBA" id="ARBA00023049"/>
    </source>
</evidence>
<feature type="domain" description="Phage tail tape measure protein" evidence="9">
    <location>
        <begin position="130"/>
        <end position="256"/>
    </location>
</feature>
<feature type="domain" description="M23ase beta-sheet core" evidence="8">
    <location>
        <begin position="1077"/>
        <end position="1166"/>
    </location>
</feature>
<dbReference type="EC" id="3.4.24.75" evidence="4"/>
<comment type="similarity">
    <text evidence="3">Belongs to the peptidase M23B family.</text>
</comment>
<keyword evidence="7" id="KW-0472">Membrane</keyword>
<evidence type="ECO:0000256" key="2">
    <source>
        <dbReference type="ARBA" id="ARBA00001947"/>
    </source>
</evidence>
<organism evidence="10 11">
    <name type="scientific">Salinicoccus sesuvii</name>
    <dbReference type="NCBI Taxonomy" id="868281"/>
    <lineage>
        <taxon>Bacteria</taxon>
        <taxon>Bacillati</taxon>
        <taxon>Bacillota</taxon>
        <taxon>Bacilli</taxon>
        <taxon>Bacillales</taxon>
        <taxon>Staphylococcaceae</taxon>
        <taxon>Salinicoccus</taxon>
    </lineage>
</organism>
<gene>
    <name evidence="10" type="ORF">ACFOEO_12155</name>
</gene>
<name>A0ABV7N8W4_9STAP</name>
<keyword evidence="7" id="KW-0812">Transmembrane</keyword>
<keyword evidence="6" id="KW-0482">Metalloprotease</keyword>
<protein>
    <recommendedName>
        <fullName evidence="4">lysostaphin</fullName>
        <ecNumber evidence="4">3.4.24.75</ecNumber>
    </recommendedName>
</protein>
<dbReference type="Proteomes" id="UP001595637">
    <property type="component" value="Unassembled WGS sequence"/>
</dbReference>
<keyword evidence="6" id="KW-0645">Protease</keyword>
<evidence type="ECO:0000256" key="3">
    <source>
        <dbReference type="ARBA" id="ARBA00006646"/>
    </source>
</evidence>
<dbReference type="Pfam" id="PF01551">
    <property type="entry name" value="Peptidase_M23"/>
    <property type="match status" value="1"/>
</dbReference>
<evidence type="ECO:0000256" key="4">
    <source>
        <dbReference type="ARBA" id="ARBA00012322"/>
    </source>
</evidence>
<dbReference type="Pfam" id="PF10145">
    <property type="entry name" value="PhageMin_Tail"/>
    <property type="match status" value="1"/>
</dbReference>
<evidence type="ECO:0000256" key="7">
    <source>
        <dbReference type="SAM" id="Phobius"/>
    </source>
</evidence>
<evidence type="ECO:0000313" key="11">
    <source>
        <dbReference type="Proteomes" id="UP001595637"/>
    </source>
</evidence>
<comment type="cofactor">
    <cofactor evidence="2">
        <name>Zn(2+)</name>
        <dbReference type="ChEBI" id="CHEBI:29105"/>
    </cofactor>
</comment>
<keyword evidence="5" id="KW-1188">Viral release from host cell</keyword>
<comment type="caution">
    <text evidence="10">The sequence shown here is derived from an EMBL/GenBank/DDBJ whole genome shotgun (WGS) entry which is preliminary data.</text>
</comment>
<dbReference type="InterPro" id="IPR010090">
    <property type="entry name" value="Phage_tape_meas"/>
</dbReference>
<keyword evidence="11" id="KW-1185">Reference proteome</keyword>
<evidence type="ECO:0000256" key="1">
    <source>
        <dbReference type="ARBA" id="ARBA00001667"/>
    </source>
</evidence>
<keyword evidence="6" id="KW-0378">Hydrolase</keyword>
<dbReference type="NCBIfam" id="TIGR01760">
    <property type="entry name" value="tape_meas_TP901"/>
    <property type="match status" value="1"/>
</dbReference>
<dbReference type="CDD" id="cd12797">
    <property type="entry name" value="M23_peptidase"/>
    <property type="match status" value="1"/>
</dbReference>
<dbReference type="InterPro" id="IPR011055">
    <property type="entry name" value="Dup_hybrid_motif"/>
</dbReference>
<dbReference type="InterPro" id="IPR016047">
    <property type="entry name" value="M23ase_b-sheet_dom"/>
</dbReference>
<dbReference type="Gene3D" id="2.70.70.10">
    <property type="entry name" value="Glucose Permease (Domain IIA)"/>
    <property type="match status" value="1"/>
</dbReference>
<evidence type="ECO:0000313" key="10">
    <source>
        <dbReference type="EMBL" id="MFC3389334.1"/>
    </source>
</evidence>
<evidence type="ECO:0000259" key="8">
    <source>
        <dbReference type="Pfam" id="PF01551"/>
    </source>
</evidence>
<reference evidence="11" key="1">
    <citation type="journal article" date="2019" name="Int. J. Syst. Evol. Microbiol.">
        <title>The Global Catalogue of Microorganisms (GCM) 10K type strain sequencing project: providing services to taxonomists for standard genome sequencing and annotation.</title>
        <authorList>
            <consortium name="The Broad Institute Genomics Platform"/>
            <consortium name="The Broad Institute Genome Sequencing Center for Infectious Disease"/>
            <person name="Wu L."/>
            <person name="Ma J."/>
        </authorList>
    </citation>
    <scope>NUCLEOTIDE SEQUENCE [LARGE SCALE GENOMIC DNA]</scope>
    <source>
        <strain evidence="11">CCM 7756</strain>
    </source>
</reference>
<feature type="transmembrane region" description="Helical" evidence="7">
    <location>
        <begin position="445"/>
        <end position="468"/>
    </location>
</feature>
<keyword evidence="7" id="KW-1133">Transmembrane helix</keyword>
<accession>A0ABV7N8W4</accession>
<dbReference type="PANTHER" id="PTHR37813">
    <property type="entry name" value="FELS-2 PROPHAGE PROTEIN"/>
    <property type="match status" value="1"/>
</dbReference>
<proteinExistence type="inferred from homology"/>
<dbReference type="SUPFAM" id="SSF51261">
    <property type="entry name" value="Duplicated hybrid motif"/>
    <property type="match status" value="1"/>
</dbReference>
<dbReference type="EMBL" id="JBHRVQ010000001">
    <property type="protein sequence ID" value="MFC3389334.1"/>
    <property type="molecule type" value="Genomic_DNA"/>
</dbReference>
<sequence>MATIREMQAVFKASASNMRAGVQKLRDDFKGLKKESDETGKTMGEKMYAGFDKMQRGGQKIRHVGGQFSKYVTAPLLATGGIAFKAANDIDKAYSIIRTGTGATGDDLEELKESFKTVFADVPDDAELVGTALADLNTRTGLTGEALEGMTKQFLDLGRITGEDVPTLIANGTRVFGDWNIATEDQADTLDYLFKVSQNTGIGVNDLMQKVVQFGSPMRQMGFEFDETAAIMAKFEKEGVNAELVMGSMRQGLGYFAREGIDAREGLMQTIEAIQQAGSESEATGLAMEVFGARAGPDMASAIREGRFDLEELLETIESSPETIGAAAEESETFGQKVSRLFNEMKLAIEPLGTILLEMVEDWMPKVSAAIQAVANWFGELTKQQREWLVILGLIGAAIGPVLLVIGQLMMSLGGIGKVVTSLLPGLGEKGLTGLLKTLASRFSFLFGPVGIAIGLITTLGAVFITAYKKSETFRNFIDGLRDKFSQGIEWIGKFKDGILGLFQDDGMAGIDILTSIGLSQDMAQRLWDITGYFIEFYWQVKEKVDLVKGVLSSMIEMFKGNWTDGRAILEKLGFTPDQIVAIENAVLGIMFRFNNMKDDVSNALSAVGRFFKSTFSDIQVWWSEYGPLITGAISSVFGKAKEILFAILNSIDWNFQDTYRKITKIWDLLWLVVTTATRIAWSTLQTIIGIGMDLIQGIIAATSALIQGDWSKFWQILRDTAGSIKDRIVAHISRMRDLGVEIFGNLVNRGKEWFLELFRNTKSRARDIKDTVVGYFTDLKDDTIDRFQSVVSGAKDMMDGIGDWIDRKREAVVEKATSLGTGIANAAIRGFNKLIRGVNSVGKLLGIDDLLSEIPLIESGGSSNNNRRRSGNYNVARYSTGTDFHKGGAAIVGDKGPGNGDGTREIVSLPNGRNWLFNKETLIDDLPTGAKVLNNKLTEKKFGAGSGTDRDNEGGWVSRAVDWGKDKASSIVSGVSGAFSKVSDFITDVWDYMSNPGELASKLVSNLDLGFQLPQVPLDLATGGVKKLTSGIGDFFGKWFDSAGGEVDGGSILNRAITARFGSYPAHIARQLGVTRHYGLDTAHKYERLTSPVTGKVSRVWHDKFGGNAIQISAGDLTWWFMHMQSIARKVGDMVKAGATNLGVTGNTGLRTTGYHLHTQAMKGGIGNRFAINPLPLLQKIGGYFKGGITSGIPELAWLNEEGFKESVISWNPARKERSEDIWRTTGQQLGFGNDESVEALKEVVKYTKVTNRLLQRVENAIIDKDPVVRVDDIFEGYNSKDTREIQKRKQFTGRVGAD</sequence>
<comment type="catalytic activity">
    <reaction evidence="1">
        <text>Hydrolysis of the -Gly-|-Gly- bond in the pentaglycine inter-peptide link joining staphylococcal cell wall peptidoglycans.</text>
        <dbReference type="EC" id="3.4.24.75"/>
    </reaction>
</comment>
<evidence type="ECO:0000256" key="5">
    <source>
        <dbReference type="ARBA" id="ARBA00022612"/>
    </source>
</evidence>